<dbReference type="InterPro" id="IPR008868">
    <property type="entry name" value="TniB"/>
</dbReference>
<dbReference type="OrthoDB" id="14765at2"/>
<keyword evidence="4" id="KW-1185">Reference proteome</keyword>
<evidence type="ECO:0000259" key="2">
    <source>
        <dbReference type="SMART" id="SM00382"/>
    </source>
</evidence>
<dbReference type="Gene3D" id="3.40.50.300">
    <property type="entry name" value="P-loop containing nucleotide triphosphate hydrolases"/>
    <property type="match status" value="1"/>
</dbReference>
<dbReference type="Proteomes" id="UP000241074">
    <property type="component" value="Chromosome"/>
</dbReference>
<evidence type="ECO:0000256" key="1">
    <source>
        <dbReference type="SAM" id="MobiDB-lite"/>
    </source>
</evidence>
<reference evidence="3 4" key="2">
    <citation type="submission" date="2018-03" db="EMBL/GenBank/DDBJ databases">
        <authorList>
            <person name="Keele B.F."/>
        </authorList>
    </citation>
    <scope>NUCLEOTIDE SEQUENCE [LARGE SCALE GENOMIC DNA]</scope>
    <source>
        <strain evidence="3 4">D13</strain>
    </source>
</reference>
<dbReference type="RefSeq" id="WP_106891123.1">
    <property type="nucleotide sequence ID" value="NZ_CP027860.1"/>
</dbReference>
<dbReference type="Pfam" id="PF05621">
    <property type="entry name" value="TniB"/>
    <property type="match status" value="1"/>
</dbReference>
<dbReference type="KEGG" id="xba:C7S18_08320"/>
<dbReference type="SUPFAM" id="SSF52540">
    <property type="entry name" value="P-loop containing nucleoside triphosphate hydrolases"/>
    <property type="match status" value="1"/>
</dbReference>
<dbReference type="AlphaFoldDB" id="A0A2P1PQT2"/>
<protein>
    <recommendedName>
        <fullName evidence="2">AAA+ ATPase domain-containing protein</fullName>
    </recommendedName>
</protein>
<organism evidence="3 4">
    <name type="scientific">Ahniella affigens</name>
    <dbReference type="NCBI Taxonomy" id="2021234"/>
    <lineage>
        <taxon>Bacteria</taxon>
        <taxon>Pseudomonadati</taxon>
        <taxon>Pseudomonadota</taxon>
        <taxon>Gammaproteobacteria</taxon>
        <taxon>Lysobacterales</taxon>
        <taxon>Rhodanobacteraceae</taxon>
        <taxon>Ahniella</taxon>
    </lineage>
</organism>
<feature type="region of interest" description="Disordered" evidence="1">
    <location>
        <begin position="293"/>
        <end position="313"/>
    </location>
</feature>
<name>A0A2P1PQT2_9GAMM</name>
<evidence type="ECO:0000313" key="4">
    <source>
        <dbReference type="Proteomes" id="UP000241074"/>
    </source>
</evidence>
<feature type="domain" description="AAA+ ATPase" evidence="2">
    <location>
        <begin position="58"/>
        <end position="215"/>
    </location>
</feature>
<evidence type="ECO:0000313" key="3">
    <source>
        <dbReference type="EMBL" id="AVP97199.1"/>
    </source>
</evidence>
<reference evidence="3 4" key="1">
    <citation type="submission" date="2018-03" db="EMBL/GenBank/DDBJ databases">
        <title>Ahniella affigens gen. nov., sp. nov., a gammaproteobacterium isolated from sandy soil near a stream.</title>
        <authorList>
            <person name="Ko Y."/>
            <person name="Kim J.-H."/>
        </authorList>
    </citation>
    <scope>NUCLEOTIDE SEQUENCE [LARGE SCALE GENOMIC DNA]</scope>
    <source>
        <strain evidence="3 4">D13</strain>
    </source>
</reference>
<dbReference type="SMART" id="SM00382">
    <property type="entry name" value="AAA"/>
    <property type="match status" value="1"/>
</dbReference>
<sequence length="313" mass="34801">MKSPQRYSHLDDHAAAGMTLPDDERVQFILADRFIRHRALNKLMIHLETLVLEPRRVRAWGLVITGDPGAGKTMLATSLSRRFAPITATDDAPQQVPIVSISMTGAREAKTIFNRTLEALGIPIVATLRGSDREELAIRMLRQLGVRLLIVDEIQDILNSTPRQQRIALDTVKLLMNEVKIPILALGIPKAILAMKADPHLNARFDYRELPSWKDNNDFEVLLHSLVRNLPLANPSHLTTTTLVRSILERTEGTLARIVRLIRYAAVHAILTGRECIDAQMLDLADEVPDLSGLTPPQEAGIERGSAGRRQAA</sequence>
<gene>
    <name evidence="3" type="ORF">C7S18_08320</name>
</gene>
<dbReference type="InterPro" id="IPR027417">
    <property type="entry name" value="P-loop_NTPase"/>
</dbReference>
<accession>A0A2P1PQT2</accession>
<dbReference type="PANTHER" id="PTHR35894:SF1">
    <property type="entry name" value="PHOSPHORIBULOKINASE _ URIDINE KINASE FAMILY"/>
    <property type="match status" value="1"/>
</dbReference>
<dbReference type="InterPro" id="IPR003593">
    <property type="entry name" value="AAA+_ATPase"/>
</dbReference>
<proteinExistence type="predicted"/>
<dbReference type="PANTHER" id="PTHR35894">
    <property type="entry name" value="GENERAL SECRETION PATHWAY PROTEIN A-RELATED"/>
    <property type="match status" value="1"/>
</dbReference>
<dbReference type="InterPro" id="IPR052026">
    <property type="entry name" value="ExeA_AAA_ATPase_DNA-bind"/>
</dbReference>
<dbReference type="EMBL" id="CP027860">
    <property type="protein sequence ID" value="AVP97199.1"/>
    <property type="molecule type" value="Genomic_DNA"/>
</dbReference>